<name>A0ABN8YW62_RANTA</name>
<sequence>MNIQGENNLSATSGTKPCGRRNASAGRFPVPAPEVKETASWKAGAQRPPGSLGCGAAPRSPGRCCSEGLPGASRDGPPEGTALSRSLGAGASALPAPSPQPPTPALKQRRLVQSQNKGCAKLLTLVFSGAAGLSVGRRRSARAERTAGAALPEAGGTAKAARPPRLSTPHPRPPAPALCLCPGWGLLAPRTDSSWCADALTASDSSF</sequence>
<evidence type="ECO:0000313" key="2">
    <source>
        <dbReference type="EMBL" id="CAI9164886.1"/>
    </source>
</evidence>
<organism evidence="2 3">
    <name type="scientific">Rangifer tarandus platyrhynchus</name>
    <name type="common">Svalbard reindeer</name>
    <dbReference type="NCBI Taxonomy" id="3082113"/>
    <lineage>
        <taxon>Eukaryota</taxon>
        <taxon>Metazoa</taxon>
        <taxon>Chordata</taxon>
        <taxon>Craniata</taxon>
        <taxon>Vertebrata</taxon>
        <taxon>Euteleostomi</taxon>
        <taxon>Mammalia</taxon>
        <taxon>Eutheria</taxon>
        <taxon>Laurasiatheria</taxon>
        <taxon>Artiodactyla</taxon>
        <taxon>Ruminantia</taxon>
        <taxon>Pecora</taxon>
        <taxon>Cervidae</taxon>
        <taxon>Odocoileinae</taxon>
        <taxon>Rangifer</taxon>
    </lineage>
</organism>
<feature type="region of interest" description="Disordered" evidence="1">
    <location>
        <begin position="143"/>
        <end position="174"/>
    </location>
</feature>
<proteinExistence type="predicted"/>
<feature type="compositionally biased region" description="Low complexity" evidence="1">
    <location>
        <begin position="80"/>
        <end position="95"/>
    </location>
</feature>
<dbReference type="EMBL" id="OX459959">
    <property type="protein sequence ID" value="CAI9164886.1"/>
    <property type="molecule type" value="Genomic_DNA"/>
</dbReference>
<accession>A0ABN8YW62</accession>
<feature type="region of interest" description="Disordered" evidence="1">
    <location>
        <begin position="1"/>
        <end position="112"/>
    </location>
</feature>
<protein>
    <submittedName>
        <fullName evidence="2">Uncharacterized protein</fullName>
    </submittedName>
</protein>
<gene>
    <name evidence="2" type="ORF">MRATA1EN1_LOCUS13848</name>
</gene>
<evidence type="ECO:0000256" key="1">
    <source>
        <dbReference type="SAM" id="MobiDB-lite"/>
    </source>
</evidence>
<feature type="compositionally biased region" description="Polar residues" evidence="1">
    <location>
        <begin position="1"/>
        <end position="15"/>
    </location>
</feature>
<reference evidence="2" key="1">
    <citation type="submission" date="2023-04" db="EMBL/GenBank/DDBJ databases">
        <authorList>
            <consortium name="ELIXIR-Norway"/>
        </authorList>
    </citation>
    <scope>NUCLEOTIDE SEQUENCE [LARGE SCALE GENOMIC DNA]</scope>
</reference>
<evidence type="ECO:0000313" key="3">
    <source>
        <dbReference type="Proteomes" id="UP001176941"/>
    </source>
</evidence>
<keyword evidence="3" id="KW-1185">Reference proteome</keyword>
<dbReference type="Proteomes" id="UP001176941">
    <property type="component" value="Chromosome 23"/>
</dbReference>